<gene>
    <name evidence="6" type="primary">rpl10</name>
    <name evidence="6" type="synonym">rplP0</name>
    <name evidence="9" type="ordered locus">Mhar_1235</name>
</gene>
<evidence type="ECO:0000256" key="1">
    <source>
        <dbReference type="ARBA" id="ARBA00008889"/>
    </source>
</evidence>
<feature type="region of interest" description="Disordered" evidence="7">
    <location>
        <begin position="288"/>
        <end position="326"/>
    </location>
</feature>
<keyword evidence="3 6" id="KW-0694">RNA-binding</keyword>
<dbReference type="PATRIC" id="fig|1110509.7.peg.1368"/>
<dbReference type="PANTHER" id="PTHR45699:SF3">
    <property type="entry name" value="LARGE RIBOSOMAL SUBUNIT PROTEIN UL10"/>
    <property type="match status" value="1"/>
</dbReference>
<name>G7WNA9_METH6</name>
<comment type="function">
    <text evidence="6">Forms part of the ribosomal stalk, playing a central role in the interaction of the ribosome with GTP-bound translation factors.</text>
</comment>
<accession>G7WNA9</accession>
<dbReference type="KEGG" id="mhi:Mhar_1235"/>
<dbReference type="InterPro" id="IPR050323">
    <property type="entry name" value="Ribosomal_protein_uL10"/>
</dbReference>
<dbReference type="Proteomes" id="UP000005877">
    <property type="component" value="Chromosome"/>
</dbReference>
<evidence type="ECO:0000256" key="3">
    <source>
        <dbReference type="ARBA" id="ARBA00022884"/>
    </source>
</evidence>
<evidence type="ECO:0000256" key="2">
    <source>
        <dbReference type="ARBA" id="ARBA00022730"/>
    </source>
</evidence>
<dbReference type="GO" id="GO:0002181">
    <property type="term" value="P:cytoplasmic translation"/>
    <property type="evidence" value="ECO:0007669"/>
    <property type="project" value="TreeGrafter"/>
</dbReference>
<evidence type="ECO:0000256" key="4">
    <source>
        <dbReference type="ARBA" id="ARBA00022980"/>
    </source>
</evidence>
<dbReference type="GO" id="GO:0070180">
    <property type="term" value="F:large ribosomal subunit rRNA binding"/>
    <property type="evidence" value="ECO:0007669"/>
    <property type="project" value="UniProtKB-UniRule"/>
</dbReference>
<dbReference type="PANTHER" id="PTHR45699">
    <property type="entry name" value="60S ACIDIC RIBOSOMAL PROTEIN P0"/>
    <property type="match status" value="1"/>
</dbReference>
<feature type="domain" description="Large ribosomal subunit protein uL10-like insertion" evidence="8">
    <location>
        <begin position="114"/>
        <end position="183"/>
    </location>
</feature>
<dbReference type="NCBIfam" id="NF003098">
    <property type="entry name" value="PRK04019.1-5"/>
    <property type="match status" value="1"/>
</dbReference>
<reference evidence="9 10" key="1">
    <citation type="journal article" date="2012" name="PLoS ONE">
        <title>The genome characteristics and predicted function of methyl-group oxidation pathway in the obligate aceticlastic methanogens, Methanosaeta spp.</title>
        <authorList>
            <person name="Zhu J."/>
            <person name="Zheng H."/>
            <person name="Ai G."/>
            <person name="Zhang G."/>
            <person name="Liu D."/>
            <person name="Liu X."/>
            <person name="Dong X."/>
        </authorList>
    </citation>
    <scope>NUCLEOTIDE SEQUENCE [LARGE SCALE GENOMIC DNA]</scope>
    <source>
        <strain evidence="9 10">6Ac</strain>
    </source>
</reference>
<organism evidence="9 10">
    <name type="scientific">Methanothrix harundinacea (strain 6Ac)</name>
    <name type="common">Methanosaeta harundinacea</name>
    <dbReference type="NCBI Taxonomy" id="1110509"/>
    <lineage>
        <taxon>Archaea</taxon>
        <taxon>Methanobacteriati</taxon>
        <taxon>Methanobacteriota</taxon>
        <taxon>Stenosarchaea group</taxon>
        <taxon>Methanomicrobia</taxon>
        <taxon>Methanotrichales</taxon>
        <taxon>Methanotrichaceae</taxon>
        <taxon>Methanothrix</taxon>
    </lineage>
</organism>
<dbReference type="GO" id="GO:0022625">
    <property type="term" value="C:cytosolic large ribosomal subunit"/>
    <property type="evidence" value="ECO:0007669"/>
    <property type="project" value="TreeGrafter"/>
</dbReference>
<dbReference type="InterPro" id="IPR022909">
    <property type="entry name" value="Ribosomal_uL10_arc"/>
</dbReference>
<protein>
    <recommendedName>
        <fullName evidence="6">Large ribosomal subunit protein uL10</fullName>
    </recommendedName>
    <alternativeName>
        <fullName evidence="6">Acidic ribosomal protein P0 homolog</fullName>
    </alternativeName>
</protein>
<evidence type="ECO:0000313" key="9">
    <source>
        <dbReference type="EMBL" id="AET64600.1"/>
    </source>
</evidence>
<dbReference type="Gene3D" id="6.10.140.760">
    <property type="match status" value="1"/>
</dbReference>
<comment type="similarity">
    <text evidence="1 6">Belongs to the universal ribosomal protein uL10 family.</text>
</comment>
<feature type="compositionally biased region" description="Acidic residues" evidence="7">
    <location>
        <begin position="304"/>
        <end position="315"/>
    </location>
</feature>
<dbReference type="EMBL" id="CP003117">
    <property type="protein sequence ID" value="AET64600.1"/>
    <property type="molecule type" value="Genomic_DNA"/>
</dbReference>
<comment type="subunit">
    <text evidence="6">Part of the 50S ribosomal subunit. Forms part of the ribosomal stalk which helps the ribosome interact with GTP-bound translation factors. Forms a heptameric L10(L12)2(L12)2(L12)2 complex, where L10 forms an elongated spine to which the L12 dimers bind in a sequential fashion.</text>
</comment>
<dbReference type="InterPro" id="IPR001790">
    <property type="entry name" value="Ribosomal_uL10"/>
</dbReference>
<evidence type="ECO:0000313" key="10">
    <source>
        <dbReference type="Proteomes" id="UP000005877"/>
    </source>
</evidence>
<dbReference type="HAMAP" id="MF_00280">
    <property type="entry name" value="Ribosomal_uL10_arch"/>
    <property type="match status" value="1"/>
</dbReference>
<sequence length="326" mass="34816">MSVQVRHTEHVPKWKIEEVEELVERINSTQVVGLVGLAEIPAKQLQDLRSELRDVATIKMVRNNIARRAIEKCSEKVFPLADGIDRQTAFIFTDVNPFRLCKMLEEKKQPMPIKAGGKAPKDIVIEKGETSFSPGPMVGKLQAAGIPAAIKSGKVVINETKVVVEEGETVSAQLAEVLSLMEIFPRKVGLELLAVYEGGLVYKAVDLTIDVDSILSQMSTASSQALGLALEIGYATPTTIAPLLQRAASKARNLVLECAIPVPGMMEALLARAAADASVLTNLVEGGPAEAPAAGAPAEKEEEKAEEAEKEENEEAGLGGLSALFG</sequence>
<keyword evidence="10" id="KW-1185">Reference proteome</keyword>
<dbReference type="OrthoDB" id="30930at2157"/>
<dbReference type="GO" id="GO:0003735">
    <property type="term" value="F:structural constituent of ribosome"/>
    <property type="evidence" value="ECO:0007669"/>
    <property type="project" value="TreeGrafter"/>
</dbReference>
<dbReference type="InterPro" id="IPR043141">
    <property type="entry name" value="Ribosomal_uL10-like_sf"/>
</dbReference>
<dbReference type="InterPro" id="IPR040637">
    <property type="entry name" value="Ribosomal_uL10-like_insert"/>
</dbReference>
<dbReference type="STRING" id="1110509.Mhar_1235"/>
<dbReference type="RefSeq" id="WP_014586785.1">
    <property type="nucleotide sequence ID" value="NC_017527.1"/>
</dbReference>
<dbReference type="InterPro" id="IPR043164">
    <property type="entry name" value="Ribosomal_uL10-like_insert_sf"/>
</dbReference>
<feature type="compositionally biased region" description="Low complexity" evidence="7">
    <location>
        <begin position="288"/>
        <end position="297"/>
    </location>
</feature>
<dbReference type="Gene3D" id="3.90.105.20">
    <property type="match status" value="1"/>
</dbReference>
<keyword evidence="5 6" id="KW-0687">Ribonucleoprotein</keyword>
<dbReference type="AlphaFoldDB" id="G7WNA9"/>
<dbReference type="GeneID" id="12510404"/>
<dbReference type="Gene3D" id="3.30.70.1730">
    <property type="match status" value="1"/>
</dbReference>
<evidence type="ECO:0000259" key="8">
    <source>
        <dbReference type="Pfam" id="PF17777"/>
    </source>
</evidence>
<proteinExistence type="inferred from homology"/>
<dbReference type="GO" id="GO:0000027">
    <property type="term" value="P:ribosomal large subunit assembly"/>
    <property type="evidence" value="ECO:0007669"/>
    <property type="project" value="TreeGrafter"/>
</dbReference>
<evidence type="ECO:0000256" key="7">
    <source>
        <dbReference type="SAM" id="MobiDB-lite"/>
    </source>
</evidence>
<keyword evidence="4 6" id="KW-0689">Ribosomal protein</keyword>
<dbReference type="Pfam" id="PF17777">
    <property type="entry name" value="RL10P_insert"/>
    <property type="match status" value="1"/>
</dbReference>
<keyword evidence="2 6" id="KW-0699">rRNA-binding</keyword>
<dbReference type="HOGENOM" id="CLU_053173_0_0_2"/>
<evidence type="ECO:0000256" key="6">
    <source>
        <dbReference type="HAMAP-Rule" id="MF_00280"/>
    </source>
</evidence>
<dbReference type="Pfam" id="PF00466">
    <property type="entry name" value="Ribosomal_L10"/>
    <property type="match status" value="1"/>
</dbReference>
<dbReference type="SUPFAM" id="SSF160369">
    <property type="entry name" value="Ribosomal protein L10-like"/>
    <property type="match status" value="1"/>
</dbReference>
<evidence type="ECO:0000256" key="5">
    <source>
        <dbReference type="ARBA" id="ARBA00023274"/>
    </source>
</evidence>